<name>A0ABX3ZDD0_9BACL</name>
<reference evidence="1 2" key="1">
    <citation type="journal article" date="2017" name="Int. J. Syst. Evol. Microbiol.">
        <title>Solibacillus kalamii sp. nov., isolated from a high-efficiency particulate arrestance filter system used in the International Space Station.</title>
        <authorList>
            <person name="Checinska Sielaff A."/>
            <person name="Kumar R.M."/>
            <person name="Pal D."/>
            <person name="Mayilraj S."/>
            <person name="Venkateswaran K."/>
        </authorList>
    </citation>
    <scope>NUCLEOTIDE SEQUENCE [LARGE SCALE GENOMIC DNA]</scope>
    <source>
        <strain evidence="1 2">ISSFR-015</strain>
    </source>
</reference>
<comment type="caution">
    <text evidence="1">The sequence shown here is derived from an EMBL/GenBank/DDBJ whole genome shotgun (WGS) entry which is preliminary data.</text>
</comment>
<dbReference type="EMBL" id="NHNT01000014">
    <property type="protein sequence ID" value="OUZ37702.1"/>
    <property type="molecule type" value="Genomic_DNA"/>
</dbReference>
<accession>A0ABX3ZDD0</accession>
<dbReference type="Proteomes" id="UP000196594">
    <property type="component" value="Unassembled WGS sequence"/>
</dbReference>
<keyword evidence="2" id="KW-1185">Reference proteome</keyword>
<sequence length="176" mass="19895">MIRLLKKMNGGTQFWQAWKVNKQIHILSGTLGEQGKEEELPLGFFQSSKRAMEKLAAEKVNQGYEYVDPGSLIKIAVQYRYEQEEQFEEAEERSLFVEDLLDDILHETGNGELYGSEIGDGAGITFCLVVDLGLALRSILTVLTEHQVIDGAEIAYLNDEETYIGIYPEDIVFELV</sequence>
<protein>
    <recommendedName>
        <fullName evidence="3">WGR domain-containing protein</fullName>
    </recommendedName>
</protein>
<dbReference type="RefSeq" id="WP_087618411.1">
    <property type="nucleotide sequence ID" value="NZ_JAFBEY010000011.1"/>
</dbReference>
<evidence type="ECO:0000313" key="2">
    <source>
        <dbReference type="Proteomes" id="UP000196594"/>
    </source>
</evidence>
<evidence type="ECO:0008006" key="3">
    <source>
        <dbReference type="Google" id="ProtNLM"/>
    </source>
</evidence>
<organism evidence="1 2">
    <name type="scientific">Solibacillus kalamii</name>
    <dbReference type="NCBI Taxonomy" id="1748298"/>
    <lineage>
        <taxon>Bacteria</taxon>
        <taxon>Bacillati</taxon>
        <taxon>Bacillota</taxon>
        <taxon>Bacilli</taxon>
        <taxon>Bacillales</taxon>
        <taxon>Caryophanaceae</taxon>
        <taxon>Solibacillus</taxon>
    </lineage>
</organism>
<proteinExistence type="predicted"/>
<gene>
    <name evidence="1" type="ORF">CBM15_17090</name>
</gene>
<evidence type="ECO:0000313" key="1">
    <source>
        <dbReference type="EMBL" id="OUZ37702.1"/>
    </source>
</evidence>